<evidence type="ECO:0000256" key="3">
    <source>
        <dbReference type="ARBA" id="ARBA00022833"/>
    </source>
</evidence>
<dbReference type="InterPro" id="IPR011011">
    <property type="entry name" value="Znf_FYVE_PHD"/>
</dbReference>
<dbReference type="InterPro" id="IPR004012">
    <property type="entry name" value="Run_dom"/>
</dbReference>
<dbReference type="GO" id="GO:0005737">
    <property type="term" value="C:cytoplasm"/>
    <property type="evidence" value="ECO:0007669"/>
    <property type="project" value="TreeGrafter"/>
</dbReference>
<keyword evidence="2 5" id="KW-0863">Zinc-finger</keyword>
<evidence type="ECO:0000313" key="9">
    <source>
        <dbReference type="Proteomes" id="UP000515163"/>
    </source>
</evidence>
<dbReference type="PROSITE" id="PS50826">
    <property type="entry name" value="RUN"/>
    <property type="match status" value="1"/>
</dbReference>
<evidence type="ECO:0000313" key="10">
    <source>
        <dbReference type="RefSeq" id="XP_031548653.1"/>
    </source>
</evidence>
<keyword evidence="4 6" id="KW-0175">Coiled coil</keyword>
<feature type="domain" description="FYVE-type" evidence="7">
    <location>
        <begin position="570"/>
        <end position="628"/>
    </location>
</feature>
<evidence type="ECO:0000256" key="4">
    <source>
        <dbReference type="ARBA" id="ARBA00023054"/>
    </source>
</evidence>
<dbReference type="Proteomes" id="UP000515163">
    <property type="component" value="Unplaced"/>
</dbReference>
<dbReference type="CDD" id="cd15721">
    <property type="entry name" value="FYVE_RUFY1_like"/>
    <property type="match status" value="1"/>
</dbReference>
<dbReference type="FunCoup" id="A0A6P8GYQ2">
    <property type="interactions" value="3798"/>
</dbReference>
<dbReference type="AlphaFoldDB" id="A0A6P8GYQ2"/>
<dbReference type="GeneID" id="116286318"/>
<dbReference type="InterPro" id="IPR013083">
    <property type="entry name" value="Znf_RING/FYVE/PHD"/>
</dbReference>
<dbReference type="FunFam" id="1.20.58.900:FF:000011">
    <property type="entry name" value="Uncharacterized protein, isoform B"/>
    <property type="match status" value="1"/>
</dbReference>
<gene>
    <name evidence="10" type="primary">LOC116286318</name>
</gene>
<evidence type="ECO:0000256" key="6">
    <source>
        <dbReference type="SAM" id="Coils"/>
    </source>
</evidence>
<feature type="coiled-coil region" evidence="6">
    <location>
        <begin position="254"/>
        <end position="359"/>
    </location>
</feature>
<accession>A0A6P8GYQ2</accession>
<evidence type="ECO:0000259" key="8">
    <source>
        <dbReference type="PROSITE" id="PS50826"/>
    </source>
</evidence>
<feature type="domain" description="RUN" evidence="8">
    <location>
        <begin position="68"/>
        <end position="200"/>
    </location>
</feature>
<evidence type="ECO:0000256" key="5">
    <source>
        <dbReference type="PROSITE-ProRule" id="PRU00091"/>
    </source>
</evidence>
<name>A0A6P8GYQ2_ACTTE</name>
<dbReference type="SMART" id="SM00593">
    <property type="entry name" value="RUN"/>
    <property type="match status" value="1"/>
</dbReference>
<dbReference type="InParanoid" id="A0A6P8GYQ2"/>
<dbReference type="RefSeq" id="XP_031548653.1">
    <property type="nucleotide sequence ID" value="XM_031692793.1"/>
</dbReference>
<keyword evidence="1" id="KW-0479">Metal-binding</keyword>
<evidence type="ECO:0000256" key="2">
    <source>
        <dbReference type="ARBA" id="ARBA00022771"/>
    </source>
</evidence>
<dbReference type="PROSITE" id="PS50178">
    <property type="entry name" value="ZF_FYVE"/>
    <property type="match status" value="1"/>
</dbReference>
<keyword evidence="9" id="KW-1185">Reference proteome</keyword>
<dbReference type="PANTHER" id="PTHR45956">
    <property type="entry name" value="RUN AND FYVE DOMAIN-CONTAINING PROTEIN 2-LIKE PROTEIN"/>
    <property type="match status" value="1"/>
</dbReference>
<dbReference type="SUPFAM" id="SSF140741">
    <property type="entry name" value="RUN domain-like"/>
    <property type="match status" value="1"/>
</dbReference>
<dbReference type="SUPFAM" id="SSF57903">
    <property type="entry name" value="FYVE/PHD zinc finger"/>
    <property type="match status" value="1"/>
</dbReference>
<dbReference type="Gene3D" id="3.30.40.10">
    <property type="entry name" value="Zinc/RING finger domain, C3HC4 (zinc finger)"/>
    <property type="match status" value="1"/>
</dbReference>
<dbReference type="Pfam" id="PF02759">
    <property type="entry name" value="RUN"/>
    <property type="match status" value="1"/>
</dbReference>
<sequence length="633" mass="73241">MATATGEEEEGDTLSNKWITQSVNPSTSINIPKKQLFWKTERSNLLNISKLCIKNLIESALELAKVIGADHEPFQQFFVVIENVLRHGLKLKRNILGQRRDYWGPLEVIDRISPDASEITRSVKNLPGIKTNYGRGRAWVRLALMQKKLADYVRDLVENKEFLSEWYDNHALLMQEEGAVISGLLVGINVIDCNFDLKGDDLDTWSGVLDLGLYLKEGNYLEKTSITDDNKSSSENTTDLTVLIDQKTYLEEVNKNLSSTVSDLQAKVKGLQQNNQELTDEFENYKKTMETVANERDVLKTENDKMNQLSAKKIQLVQADIDVERETYNKSREGLNEMLDAAQKQLDLEMQLRKETERELEMVRMMKEESEVAMRLLEKDIHDKQDTLIVLRRQLDDIKKINLDLHGKLQSCEASGRQHMEKWSELEEKCARYANKIQEQERLLRASVEEKLEMSHKVEEIESKLADSESSRLALETNLKIEREWRMNLQEELHKEKEKVGAMQQTLNQYENLKKEYQALIERHAALKKIHCEQETALVEMGSHLSNSQLKVEEMKEVTKTIKDMKWTDDKEALICQLCEQPFSLSRRKHHCRNCGGIYCNTCSNNTMPLPSSAKPVRVCDTCHDTLLKRYQR</sequence>
<organism evidence="9 10">
    <name type="scientific">Actinia tenebrosa</name>
    <name type="common">Australian red waratah sea anemone</name>
    <dbReference type="NCBI Taxonomy" id="6105"/>
    <lineage>
        <taxon>Eukaryota</taxon>
        <taxon>Metazoa</taxon>
        <taxon>Cnidaria</taxon>
        <taxon>Anthozoa</taxon>
        <taxon>Hexacorallia</taxon>
        <taxon>Actiniaria</taxon>
        <taxon>Actiniidae</taxon>
        <taxon>Actinia</taxon>
    </lineage>
</organism>
<dbReference type="Gene3D" id="1.20.58.900">
    <property type="match status" value="1"/>
</dbReference>
<evidence type="ECO:0000259" key="7">
    <source>
        <dbReference type="PROSITE" id="PS50178"/>
    </source>
</evidence>
<dbReference type="CDD" id="cd17681">
    <property type="entry name" value="RUN_RUFY1_like"/>
    <property type="match status" value="1"/>
</dbReference>
<dbReference type="GO" id="GO:0008270">
    <property type="term" value="F:zinc ion binding"/>
    <property type="evidence" value="ECO:0007669"/>
    <property type="project" value="UniProtKB-KW"/>
</dbReference>
<dbReference type="SMART" id="SM00064">
    <property type="entry name" value="FYVE"/>
    <property type="match status" value="1"/>
</dbReference>
<dbReference type="InterPro" id="IPR047335">
    <property type="entry name" value="RUFY1-3"/>
</dbReference>
<dbReference type="InterPro" id="IPR000306">
    <property type="entry name" value="Znf_FYVE"/>
</dbReference>
<dbReference type="InterPro" id="IPR017455">
    <property type="entry name" value="Znf_FYVE-rel"/>
</dbReference>
<keyword evidence="3" id="KW-0862">Zinc</keyword>
<dbReference type="OrthoDB" id="79871at2759"/>
<protein>
    <submittedName>
        <fullName evidence="10">RUN and FYVE domain-containing protein 2-like</fullName>
    </submittedName>
</protein>
<proteinExistence type="predicted"/>
<reference evidence="10" key="1">
    <citation type="submission" date="2025-08" db="UniProtKB">
        <authorList>
            <consortium name="RefSeq"/>
        </authorList>
    </citation>
    <scope>IDENTIFICATION</scope>
    <source>
        <tissue evidence="10">Tentacle</tissue>
    </source>
</reference>
<dbReference type="PANTHER" id="PTHR45956:SF6">
    <property type="entry name" value="RUN DOMAIN-CONTAINING PROTEIN"/>
    <property type="match status" value="1"/>
</dbReference>
<dbReference type="InterPro" id="IPR037213">
    <property type="entry name" value="Run_dom_sf"/>
</dbReference>
<evidence type="ECO:0000256" key="1">
    <source>
        <dbReference type="ARBA" id="ARBA00022723"/>
    </source>
</evidence>
<dbReference type="Pfam" id="PF01363">
    <property type="entry name" value="FYVE"/>
    <property type="match status" value="1"/>
</dbReference>
<dbReference type="KEGG" id="aten:116286318"/>
<feature type="coiled-coil region" evidence="6">
    <location>
        <begin position="423"/>
        <end position="530"/>
    </location>
</feature>